<dbReference type="InterPro" id="IPR050640">
    <property type="entry name" value="Bact_2-comp_sensor_kinase"/>
</dbReference>
<feature type="transmembrane region" description="Helical" evidence="1">
    <location>
        <begin position="34"/>
        <end position="54"/>
    </location>
</feature>
<evidence type="ECO:0000313" key="4">
    <source>
        <dbReference type="Proteomes" id="UP001500459"/>
    </source>
</evidence>
<dbReference type="InterPro" id="IPR036890">
    <property type="entry name" value="HATPase_C_sf"/>
</dbReference>
<dbReference type="PANTHER" id="PTHR34220:SF7">
    <property type="entry name" value="SENSOR HISTIDINE KINASE YPDA"/>
    <property type="match status" value="1"/>
</dbReference>
<organism evidence="3 4">
    <name type="scientific">Aquimarina addita</name>
    <dbReference type="NCBI Taxonomy" id="870485"/>
    <lineage>
        <taxon>Bacteria</taxon>
        <taxon>Pseudomonadati</taxon>
        <taxon>Bacteroidota</taxon>
        <taxon>Flavobacteriia</taxon>
        <taxon>Flavobacteriales</taxon>
        <taxon>Flavobacteriaceae</taxon>
        <taxon>Aquimarina</taxon>
    </lineage>
</organism>
<evidence type="ECO:0000259" key="2">
    <source>
        <dbReference type="Pfam" id="PF06580"/>
    </source>
</evidence>
<feature type="domain" description="Signal transduction histidine kinase internal region" evidence="2">
    <location>
        <begin position="70"/>
        <end position="148"/>
    </location>
</feature>
<keyword evidence="1" id="KW-1133">Transmembrane helix</keyword>
<comment type="caution">
    <text evidence="3">The sequence shown here is derived from an EMBL/GenBank/DDBJ whole genome shotgun (WGS) entry which is preliminary data.</text>
</comment>
<dbReference type="InterPro" id="IPR010559">
    <property type="entry name" value="Sig_transdc_His_kin_internal"/>
</dbReference>
<keyword evidence="1" id="KW-0812">Transmembrane</keyword>
<dbReference type="EMBL" id="BAABCW010000004">
    <property type="protein sequence ID" value="GAA4114804.1"/>
    <property type="molecule type" value="Genomic_DNA"/>
</dbReference>
<evidence type="ECO:0000313" key="3">
    <source>
        <dbReference type="EMBL" id="GAA4114804.1"/>
    </source>
</evidence>
<dbReference type="Gene3D" id="3.30.565.10">
    <property type="entry name" value="Histidine kinase-like ATPase, C-terminal domain"/>
    <property type="match status" value="1"/>
</dbReference>
<name>A0ABP7XG74_9FLAO</name>
<protein>
    <recommendedName>
        <fullName evidence="2">Signal transduction histidine kinase internal region domain-containing protein</fullName>
    </recommendedName>
</protein>
<gene>
    <name evidence="3" type="ORF">GCM10022393_14580</name>
</gene>
<sequence>MYYFDIQYFDFYNDTQKQYAQDSLWTRTTRFSVFLSKCILYLTPTALLLMFQFYKNQQNFLKLNEQKKVAELTALKNQLNPHFLFNTLNNLYALALDKSDKTPEVIERLSDILDYMLYRCDDTYVPIHKEIQLIENYLSLEKVRYGKRAFITFDHHIDQEVTIAPLILLTFVENAFKHGVSQELKQCTIIISMTLKDSYIVFSIFNSKPKNGVGNQQKKDASLGIKNVKQQLELLYSNAYDLQVLENEDSFEVMLKLRYA</sequence>
<dbReference type="Pfam" id="PF06580">
    <property type="entry name" value="His_kinase"/>
    <property type="match status" value="1"/>
</dbReference>
<dbReference type="PANTHER" id="PTHR34220">
    <property type="entry name" value="SENSOR HISTIDINE KINASE YPDA"/>
    <property type="match status" value="1"/>
</dbReference>
<accession>A0ABP7XG74</accession>
<dbReference type="Proteomes" id="UP001500459">
    <property type="component" value="Unassembled WGS sequence"/>
</dbReference>
<evidence type="ECO:0000256" key="1">
    <source>
        <dbReference type="SAM" id="Phobius"/>
    </source>
</evidence>
<keyword evidence="4" id="KW-1185">Reference proteome</keyword>
<keyword evidence="1" id="KW-0472">Membrane</keyword>
<reference evidence="4" key="1">
    <citation type="journal article" date="2019" name="Int. J. Syst. Evol. Microbiol.">
        <title>The Global Catalogue of Microorganisms (GCM) 10K type strain sequencing project: providing services to taxonomists for standard genome sequencing and annotation.</title>
        <authorList>
            <consortium name="The Broad Institute Genomics Platform"/>
            <consortium name="The Broad Institute Genome Sequencing Center for Infectious Disease"/>
            <person name="Wu L."/>
            <person name="Ma J."/>
        </authorList>
    </citation>
    <scope>NUCLEOTIDE SEQUENCE [LARGE SCALE GENOMIC DNA]</scope>
    <source>
        <strain evidence="4">JCM 17106</strain>
    </source>
</reference>
<proteinExistence type="predicted"/>